<gene>
    <name evidence="9" type="ORF">SAMN05216463_11181</name>
</gene>
<dbReference type="GO" id="GO:0046872">
    <property type="term" value="F:metal ion binding"/>
    <property type="evidence" value="ECO:0007669"/>
    <property type="project" value="UniProtKB-KW"/>
</dbReference>
<keyword evidence="3 9" id="KW-0808">Transferase</keyword>
<reference evidence="9 10" key="1">
    <citation type="submission" date="2016-11" db="EMBL/GenBank/DDBJ databases">
        <authorList>
            <person name="Jaros S."/>
            <person name="Januszkiewicz K."/>
            <person name="Wedrychowicz H."/>
        </authorList>
    </citation>
    <scope>NUCLEOTIDE SEQUENCE [LARGE SCALE GENOMIC DNA]</scope>
    <source>
        <strain evidence="9 10">KHT3</strain>
    </source>
</reference>
<name>A0A1M6V236_XYLRU</name>
<evidence type="ECO:0000313" key="9">
    <source>
        <dbReference type="EMBL" id="SHK75484.1"/>
    </source>
</evidence>
<proteinExistence type="predicted"/>
<feature type="transmembrane region" description="Helical" evidence="8">
    <location>
        <begin position="190"/>
        <end position="210"/>
    </location>
</feature>
<keyword evidence="2" id="KW-1003">Cell membrane</keyword>
<evidence type="ECO:0000256" key="7">
    <source>
        <dbReference type="PIRSR" id="PIRSR600715-1"/>
    </source>
</evidence>
<dbReference type="InterPro" id="IPR000715">
    <property type="entry name" value="Glycosyl_transferase_4"/>
</dbReference>
<organism evidence="9 10">
    <name type="scientific">Xylanibacter ruminicola</name>
    <name type="common">Prevotella ruminicola</name>
    <dbReference type="NCBI Taxonomy" id="839"/>
    <lineage>
        <taxon>Bacteria</taxon>
        <taxon>Pseudomonadati</taxon>
        <taxon>Bacteroidota</taxon>
        <taxon>Bacteroidia</taxon>
        <taxon>Bacteroidales</taxon>
        <taxon>Prevotellaceae</taxon>
        <taxon>Xylanibacter</taxon>
    </lineage>
</organism>
<dbReference type="GO" id="GO:0016780">
    <property type="term" value="F:phosphotransferase activity, for other substituted phosphate groups"/>
    <property type="evidence" value="ECO:0007669"/>
    <property type="project" value="InterPro"/>
</dbReference>
<keyword evidence="7" id="KW-0479">Metal-binding</keyword>
<dbReference type="EMBL" id="FRBD01000011">
    <property type="protein sequence ID" value="SHK75484.1"/>
    <property type="molecule type" value="Genomic_DNA"/>
</dbReference>
<keyword evidence="4 8" id="KW-0812">Transmembrane</keyword>
<evidence type="ECO:0000256" key="2">
    <source>
        <dbReference type="ARBA" id="ARBA00022475"/>
    </source>
</evidence>
<evidence type="ECO:0000256" key="3">
    <source>
        <dbReference type="ARBA" id="ARBA00022679"/>
    </source>
</evidence>
<accession>A0A1M6V236</accession>
<feature type="transmembrane region" description="Helical" evidence="8">
    <location>
        <begin position="6"/>
        <end position="24"/>
    </location>
</feature>
<evidence type="ECO:0000256" key="6">
    <source>
        <dbReference type="ARBA" id="ARBA00023136"/>
    </source>
</evidence>
<feature type="transmembrane region" description="Helical" evidence="8">
    <location>
        <begin position="165"/>
        <end position="183"/>
    </location>
</feature>
<dbReference type="GO" id="GO:0044038">
    <property type="term" value="P:cell wall macromolecule biosynthetic process"/>
    <property type="evidence" value="ECO:0007669"/>
    <property type="project" value="TreeGrafter"/>
</dbReference>
<feature type="binding site" evidence="7">
    <location>
        <position position="134"/>
    </location>
    <ligand>
        <name>Mg(2+)</name>
        <dbReference type="ChEBI" id="CHEBI:18420"/>
    </ligand>
</feature>
<protein>
    <submittedName>
        <fullName evidence="9">UDP-N-acetylmuramyl pentapeptide phosphotransferase/UDP-N-acetylglucosamine-1-phosphate transferase</fullName>
    </submittedName>
</protein>
<comment type="subcellular location">
    <subcellularLocation>
        <location evidence="1">Cell membrane</location>
        <topology evidence="1">Multi-pass membrane protein</topology>
    </subcellularLocation>
</comment>
<feature type="transmembrane region" description="Helical" evidence="8">
    <location>
        <begin position="143"/>
        <end position="159"/>
    </location>
</feature>
<keyword evidence="7" id="KW-0460">Magnesium</keyword>
<dbReference type="Pfam" id="PF00953">
    <property type="entry name" value="Glycos_transf_4"/>
    <property type="match status" value="1"/>
</dbReference>
<dbReference type="GO" id="GO:0071555">
    <property type="term" value="P:cell wall organization"/>
    <property type="evidence" value="ECO:0007669"/>
    <property type="project" value="TreeGrafter"/>
</dbReference>
<dbReference type="CDD" id="cd06854">
    <property type="entry name" value="GT_WbpL_WbcO_like"/>
    <property type="match status" value="1"/>
</dbReference>
<feature type="transmembrane region" description="Helical" evidence="8">
    <location>
        <begin position="292"/>
        <end position="308"/>
    </location>
</feature>
<feature type="transmembrane region" description="Helical" evidence="8">
    <location>
        <begin position="263"/>
        <end position="286"/>
    </location>
</feature>
<sequence>MQMAGYYLMIFIFLLGLECAYILFAKRMGIVDSPHRQSSHTGDVVRGGGIIFFVAYLLWSFSHDFQWLGGMIGLTILAGVSFIDDIRDVNPKIRLACQFVAIILMLYHSGLVRNSPHVILLLSFFCVGTLNIFNFMDGINGMTGGYSLVVALALLYVNTNVVHFASSDLIVMMILSLIVFNLFNFRLRTICFAGDVGSLAIGFIFVYLVLRLCLRGESMSWIAMLSVYLVDGGLTILHRILLRENLMKPHKKHAYQIMANELEIPHLVVSGIYMALQSVCCVVYIMWPGYPAFFAIFGALTVMYILFMKKFYHLHENKGGIYN</sequence>
<feature type="transmembrane region" description="Helical" evidence="8">
    <location>
        <begin position="95"/>
        <end position="112"/>
    </location>
</feature>
<dbReference type="Proteomes" id="UP000184130">
    <property type="component" value="Unassembled WGS sequence"/>
</dbReference>
<keyword evidence="6 8" id="KW-0472">Membrane</keyword>
<evidence type="ECO:0000256" key="8">
    <source>
        <dbReference type="SAM" id="Phobius"/>
    </source>
</evidence>
<feature type="transmembrane region" description="Helical" evidence="8">
    <location>
        <begin position="222"/>
        <end position="242"/>
    </location>
</feature>
<comment type="cofactor">
    <cofactor evidence="7">
        <name>Mg(2+)</name>
        <dbReference type="ChEBI" id="CHEBI:18420"/>
    </cofactor>
</comment>
<dbReference type="OrthoDB" id="9783652at2"/>
<feature type="binding site" evidence="7">
    <location>
        <position position="195"/>
    </location>
    <ligand>
        <name>Mg(2+)</name>
        <dbReference type="ChEBI" id="CHEBI:18420"/>
    </ligand>
</feature>
<evidence type="ECO:0000313" key="10">
    <source>
        <dbReference type="Proteomes" id="UP000184130"/>
    </source>
</evidence>
<dbReference type="PANTHER" id="PTHR22926">
    <property type="entry name" value="PHOSPHO-N-ACETYLMURAMOYL-PENTAPEPTIDE-TRANSFERASE"/>
    <property type="match status" value="1"/>
</dbReference>
<feature type="transmembrane region" description="Helical" evidence="8">
    <location>
        <begin position="44"/>
        <end position="61"/>
    </location>
</feature>
<feature type="transmembrane region" description="Helical" evidence="8">
    <location>
        <begin position="118"/>
        <end position="136"/>
    </location>
</feature>
<dbReference type="GO" id="GO:0005886">
    <property type="term" value="C:plasma membrane"/>
    <property type="evidence" value="ECO:0007669"/>
    <property type="project" value="UniProtKB-SubCell"/>
</dbReference>
<dbReference type="GO" id="GO:0009103">
    <property type="term" value="P:lipopolysaccharide biosynthetic process"/>
    <property type="evidence" value="ECO:0007669"/>
    <property type="project" value="TreeGrafter"/>
</dbReference>
<dbReference type="AlphaFoldDB" id="A0A1M6V236"/>
<keyword evidence="5 8" id="KW-1133">Transmembrane helix</keyword>
<evidence type="ECO:0000256" key="5">
    <source>
        <dbReference type="ARBA" id="ARBA00022989"/>
    </source>
</evidence>
<evidence type="ECO:0000256" key="4">
    <source>
        <dbReference type="ARBA" id="ARBA00022692"/>
    </source>
</evidence>
<feature type="transmembrane region" description="Helical" evidence="8">
    <location>
        <begin position="67"/>
        <end position="83"/>
    </location>
</feature>
<evidence type="ECO:0000256" key="1">
    <source>
        <dbReference type="ARBA" id="ARBA00004651"/>
    </source>
</evidence>
<dbReference type="PANTHER" id="PTHR22926:SF3">
    <property type="entry name" value="UNDECAPRENYL-PHOSPHATE ALPHA-N-ACETYLGLUCOSAMINYL 1-PHOSPHATE TRANSFERASE"/>
    <property type="match status" value="1"/>
</dbReference>